<name>M0CK57_9EURY</name>
<dbReference type="OrthoDB" id="135877at2157"/>
<keyword evidence="1 2" id="KW-0238">DNA-binding</keyword>
<dbReference type="InterPro" id="IPR050624">
    <property type="entry name" value="HTH-type_Tx_Regulator"/>
</dbReference>
<dbReference type="GO" id="GO:0003677">
    <property type="term" value="F:DNA binding"/>
    <property type="evidence" value="ECO:0007669"/>
    <property type="project" value="UniProtKB-UniRule"/>
</dbReference>
<feature type="DNA-binding region" description="H-T-H motif" evidence="2">
    <location>
        <begin position="33"/>
        <end position="52"/>
    </location>
</feature>
<dbReference type="InterPro" id="IPR023772">
    <property type="entry name" value="DNA-bd_HTH_TetR-type_CS"/>
</dbReference>
<dbReference type="PROSITE" id="PS50977">
    <property type="entry name" value="HTH_TETR_2"/>
    <property type="match status" value="1"/>
</dbReference>
<dbReference type="eggNOG" id="arCOG02648">
    <property type="taxonomic scope" value="Archaea"/>
</dbReference>
<organism evidence="4 5">
    <name type="scientific">Halosimplex carlsbadense 2-9-1</name>
    <dbReference type="NCBI Taxonomy" id="797114"/>
    <lineage>
        <taxon>Archaea</taxon>
        <taxon>Methanobacteriati</taxon>
        <taxon>Methanobacteriota</taxon>
        <taxon>Stenosarchaea group</taxon>
        <taxon>Halobacteria</taxon>
        <taxon>Halobacteriales</taxon>
        <taxon>Haloarculaceae</taxon>
        <taxon>Halosimplex</taxon>
    </lineage>
</organism>
<dbReference type="InterPro" id="IPR001647">
    <property type="entry name" value="HTH_TetR"/>
</dbReference>
<dbReference type="Gene3D" id="1.10.357.10">
    <property type="entry name" value="Tetracycline Repressor, domain 2"/>
    <property type="match status" value="1"/>
</dbReference>
<sequence>MRKFSDEERERIQVELIQTAQELLVTYGPAKTTVKDITDPVGIAKPTFYQFFDAKSDLYVEIFKQELDEFAKTLRSELEGVDDPRERLERFFRCYIEFGEENEFIQQVFLRQDYRDVLGDISSDQIAEIERKEMEALIPPIQDIQSQSEGPISEMEPVTVLGLMGSSLGLLILHKDEYEEYTADMEEIQEGIYNHIQDKMVAVLARGLILED</sequence>
<protein>
    <submittedName>
        <fullName evidence="4">Transcriptional regulator</fullName>
    </submittedName>
</protein>
<evidence type="ECO:0000256" key="1">
    <source>
        <dbReference type="ARBA" id="ARBA00023125"/>
    </source>
</evidence>
<dbReference type="SUPFAM" id="SSF46689">
    <property type="entry name" value="Homeodomain-like"/>
    <property type="match status" value="1"/>
</dbReference>
<keyword evidence="5" id="KW-1185">Reference proteome</keyword>
<evidence type="ECO:0000256" key="2">
    <source>
        <dbReference type="PROSITE-ProRule" id="PRU00335"/>
    </source>
</evidence>
<evidence type="ECO:0000313" key="4">
    <source>
        <dbReference type="EMBL" id="ELZ22274.1"/>
    </source>
</evidence>
<gene>
    <name evidence="4" type="ORF">C475_17218</name>
</gene>
<dbReference type="EMBL" id="AOIU01000036">
    <property type="protein sequence ID" value="ELZ22274.1"/>
    <property type="molecule type" value="Genomic_DNA"/>
</dbReference>
<dbReference type="PANTHER" id="PTHR43479:SF11">
    <property type="entry name" value="ACREF_ENVCD OPERON REPRESSOR-RELATED"/>
    <property type="match status" value="1"/>
</dbReference>
<comment type="caution">
    <text evidence="4">The sequence shown here is derived from an EMBL/GenBank/DDBJ whole genome shotgun (WGS) entry which is preliminary data.</text>
</comment>
<reference evidence="4 5" key="1">
    <citation type="journal article" date="2014" name="PLoS Genet.">
        <title>Phylogenetically driven sequencing of extremely halophilic archaea reveals strategies for static and dynamic osmo-response.</title>
        <authorList>
            <person name="Becker E.A."/>
            <person name="Seitzer P.M."/>
            <person name="Tritt A."/>
            <person name="Larsen D."/>
            <person name="Krusor M."/>
            <person name="Yao A.I."/>
            <person name="Wu D."/>
            <person name="Madern D."/>
            <person name="Eisen J.A."/>
            <person name="Darling A.E."/>
            <person name="Facciotti M.T."/>
        </authorList>
    </citation>
    <scope>NUCLEOTIDE SEQUENCE [LARGE SCALE GENOMIC DNA]</scope>
    <source>
        <strain evidence="4 5">2-9-1</strain>
    </source>
</reference>
<dbReference type="AlphaFoldDB" id="M0CK57"/>
<feature type="domain" description="HTH tetR-type" evidence="3">
    <location>
        <begin position="10"/>
        <end position="70"/>
    </location>
</feature>
<dbReference type="RefSeq" id="WP_006885110.1">
    <property type="nucleotide sequence ID" value="NZ_AOIU01000036.1"/>
</dbReference>
<dbReference type="PANTHER" id="PTHR43479">
    <property type="entry name" value="ACREF/ENVCD OPERON REPRESSOR-RELATED"/>
    <property type="match status" value="1"/>
</dbReference>
<dbReference type="Pfam" id="PF00440">
    <property type="entry name" value="TetR_N"/>
    <property type="match status" value="1"/>
</dbReference>
<dbReference type="STRING" id="797114.C475_17218"/>
<accession>M0CK57</accession>
<evidence type="ECO:0000313" key="5">
    <source>
        <dbReference type="Proteomes" id="UP000011626"/>
    </source>
</evidence>
<dbReference type="Proteomes" id="UP000011626">
    <property type="component" value="Unassembled WGS sequence"/>
</dbReference>
<dbReference type="PROSITE" id="PS01081">
    <property type="entry name" value="HTH_TETR_1"/>
    <property type="match status" value="1"/>
</dbReference>
<proteinExistence type="predicted"/>
<dbReference type="InterPro" id="IPR009057">
    <property type="entry name" value="Homeodomain-like_sf"/>
</dbReference>
<evidence type="ECO:0000259" key="3">
    <source>
        <dbReference type="PROSITE" id="PS50977"/>
    </source>
</evidence>